<dbReference type="InterPro" id="IPR001962">
    <property type="entry name" value="Asn_synthase"/>
</dbReference>
<gene>
    <name evidence="2" type="ORF">G1H11_07095</name>
</gene>
<feature type="domain" description="Asparagine synthetase" evidence="1">
    <location>
        <begin position="69"/>
        <end position="355"/>
    </location>
</feature>
<organism evidence="2 3">
    <name type="scientific">Phytoactinopolyspora alkaliphila</name>
    <dbReference type="NCBI Taxonomy" id="1783498"/>
    <lineage>
        <taxon>Bacteria</taxon>
        <taxon>Bacillati</taxon>
        <taxon>Actinomycetota</taxon>
        <taxon>Actinomycetes</taxon>
        <taxon>Jiangellales</taxon>
        <taxon>Jiangellaceae</taxon>
        <taxon>Phytoactinopolyspora</taxon>
    </lineage>
</organism>
<dbReference type="Gene3D" id="3.40.50.620">
    <property type="entry name" value="HUPs"/>
    <property type="match status" value="1"/>
</dbReference>
<evidence type="ECO:0000259" key="1">
    <source>
        <dbReference type="Pfam" id="PF00733"/>
    </source>
</evidence>
<name>A0A6N9YJF1_9ACTN</name>
<dbReference type="InterPro" id="IPR014729">
    <property type="entry name" value="Rossmann-like_a/b/a_fold"/>
</dbReference>
<sequence length="405" mass="44366">MHNRSRTFGRVAALDAHRPAFCRPTEFEIAAGWVHGVLPMSPPPETPLSPRAALEAAILPTVVAGHCMVSFSGGRDSSAVLALATHLARREGVPLPVPVTEVFHGVESTDEARWQRLVIEHLGIRDWIRLPVDRDGDLVGDAAAASLLRRGLLSLPALHTKDALLSAARGGTMLTGEGGDEVLGARRITPLTLMLRMRRPLSRRLVRACAMSGAPAPVRRAVVRSELRRTGDRAWMNPEAARTHRKLLAADEAAEPLPWHQAVWWLKHRRAVHLGLRDYALIAAEHDVDLRHPLLDDGFLAALAHSGGRWGFAGRTALMRILFADLLPDELLRRSSKASFDRAYMSDATREFARSWDGLGVDPTLVDVATLRAGWLSDRPAAVTGLLLQSAWLATRTETVPGRPR</sequence>
<accession>A0A6N9YJF1</accession>
<dbReference type="SUPFAM" id="SSF52402">
    <property type="entry name" value="Adenine nucleotide alpha hydrolases-like"/>
    <property type="match status" value="1"/>
</dbReference>
<dbReference type="Proteomes" id="UP000469185">
    <property type="component" value="Unassembled WGS sequence"/>
</dbReference>
<reference evidence="2 3" key="1">
    <citation type="submission" date="2020-02" db="EMBL/GenBank/DDBJ databases">
        <authorList>
            <person name="Li X.-J."/>
            <person name="Feng X.-M."/>
        </authorList>
    </citation>
    <scope>NUCLEOTIDE SEQUENCE [LARGE SCALE GENOMIC DNA]</scope>
    <source>
        <strain evidence="2 3">CGMCC 4.7225</strain>
    </source>
</reference>
<comment type="caution">
    <text evidence="2">The sequence shown here is derived from an EMBL/GenBank/DDBJ whole genome shotgun (WGS) entry which is preliminary data.</text>
</comment>
<keyword evidence="3" id="KW-1185">Reference proteome</keyword>
<dbReference type="AlphaFoldDB" id="A0A6N9YJF1"/>
<dbReference type="EMBL" id="JAAGOB010000003">
    <property type="protein sequence ID" value="NED95077.1"/>
    <property type="molecule type" value="Genomic_DNA"/>
</dbReference>
<dbReference type="RefSeq" id="WP_163817461.1">
    <property type="nucleotide sequence ID" value="NZ_JAAGOB010000003.1"/>
</dbReference>
<protein>
    <submittedName>
        <fullName evidence="2">Asparagine synthase</fullName>
    </submittedName>
</protein>
<dbReference type="GO" id="GO:0004066">
    <property type="term" value="F:asparagine synthase (glutamine-hydrolyzing) activity"/>
    <property type="evidence" value="ECO:0007669"/>
    <property type="project" value="InterPro"/>
</dbReference>
<evidence type="ECO:0000313" key="3">
    <source>
        <dbReference type="Proteomes" id="UP000469185"/>
    </source>
</evidence>
<dbReference type="Pfam" id="PF00733">
    <property type="entry name" value="Asn_synthase"/>
    <property type="match status" value="1"/>
</dbReference>
<dbReference type="GO" id="GO:0006529">
    <property type="term" value="P:asparagine biosynthetic process"/>
    <property type="evidence" value="ECO:0007669"/>
    <property type="project" value="InterPro"/>
</dbReference>
<evidence type="ECO:0000313" key="2">
    <source>
        <dbReference type="EMBL" id="NED95077.1"/>
    </source>
</evidence>
<proteinExistence type="predicted"/>